<protein>
    <submittedName>
        <fullName evidence="2">Uncharacterized protein</fullName>
    </submittedName>
</protein>
<organism evidence="2">
    <name type="scientific">marine sediment metagenome</name>
    <dbReference type="NCBI Taxonomy" id="412755"/>
    <lineage>
        <taxon>unclassified sequences</taxon>
        <taxon>metagenomes</taxon>
        <taxon>ecological metagenomes</taxon>
    </lineage>
</organism>
<evidence type="ECO:0000313" key="2">
    <source>
        <dbReference type="EMBL" id="GAG63899.1"/>
    </source>
</evidence>
<gene>
    <name evidence="2" type="ORF">S01H4_12454</name>
</gene>
<accession>X0Z4G2</accession>
<name>X0Z4G2_9ZZZZ</name>
<dbReference type="EMBL" id="BART01005297">
    <property type="protein sequence ID" value="GAG63899.1"/>
    <property type="molecule type" value="Genomic_DNA"/>
</dbReference>
<proteinExistence type="predicted"/>
<comment type="caution">
    <text evidence="2">The sequence shown here is derived from an EMBL/GenBank/DDBJ whole genome shotgun (WGS) entry which is preliminary data.</text>
</comment>
<feature type="non-terminal residue" evidence="2">
    <location>
        <position position="1"/>
    </location>
</feature>
<sequence length="37" mass="4583">EEEPVEEAHHEEEEIGPVEEIIPEIPEEKKKPWWKFW</sequence>
<evidence type="ECO:0000256" key="1">
    <source>
        <dbReference type="SAM" id="MobiDB-lite"/>
    </source>
</evidence>
<dbReference type="AlphaFoldDB" id="X0Z4G2"/>
<feature type="compositionally biased region" description="Basic and acidic residues" evidence="1">
    <location>
        <begin position="1"/>
        <end position="12"/>
    </location>
</feature>
<feature type="region of interest" description="Disordered" evidence="1">
    <location>
        <begin position="1"/>
        <end position="23"/>
    </location>
</feature>
<reference evidence="2" key="1">
    <citation type="journal article" date="2014" name="Front. Microbiol.">
        <title>High frequency of phylogenetically diverse reductive dehalogenase-homologous genes in deep subseafloor sedimentary metagenomes.</title>
        <authorList>
            <person name="Kawai M."/>
            <person name="Futagami T."/>
            <person name="Toyoda A."/>
            <person name="Takaki Y."/>
            <person name="Nishi S."/>
            <person name="Hori S."/>
            <person name="Arai W."/>
            <person name="Tsubouchi T."/>
            <person name="Morono Y."/>
            <person name="Uchiyama I."/>
            <person name="Ito T."/>
            <person name="Fujiyama A."/>
            <person name="Inagaki F."/>
            <person name="Takami H."/>
        </authorList>
    </citation>
    <scope>NUCLEOTIDE SEQUENCE</scope>
    <source>
        <strain evidence="2">Expedition CK06-06</strain>
    </source>
</reference>